<feature type="compositionally biased region" description="Basic and acidic residues" evidence="1">
    <location>
        <begin position="521"/>
        <end position="537"/>
    </location>
</feature>
<name>A0A340WGG8_LIPVE</name>
<keyword evidence="2" id="KW-1185">Reference proteome</keyword>
<dbReference type="STRING" id="118797.A0A340WGG8"/>
<dbReference type="GO" id="GO:0005096">
    <property type="term" value="F:GTPase activator activity"/>
    <property type="evidence" value="ECO:0007669"/>
    <property type="project" value="TreeGrafter"/>
</dbReference>
<proteinExistence type="predicted"/>
<protein>
    <submittedName>
        <fullName evidence="3">Rho GTPase-activating protein 20-like</fullName>
    </submittedName>
</protein>
<sequence>VSLLIQFLIENCCQIFGEEITSLLGEVSVRCDTRENASDISCFQLNDSSYDSLENELNEDVDAPCSDLVKKLGQGSRSMDSVLTLSDYDLDQPEVEGLLTLSDFDLDHSKDEDIQMEQPLESKPVNIAVYTKEPLQDHTRAPSGMSTPSHLSTTAADAPKSLRRHRRCSEPSYDYLDSKLSYLREFYQKKLRKSSCDAILSKKDESHLNQNQPLQEEGKTCFKKSLVIDTDIKKNATNKKVKKKSLSDNEGNHVKLFPKSKPVAISMASYSHMSSCDHPRNQTFDTDTSGYSPPHTTDALKSSRRHRRCSEPNIDDQHCRLTYLRGIHSKKQHKASYEANLLHGEEDYLKRHKSLQMEGQKLINQSLVMGIEVGKTSATNQNTDKVLPPRLNICSRTSYSSLSSPGTSPSGSSVSSQDSAFSQISEHSVFTPTETSSPIDCTFQAQRKQEELSSDFSNSSLISGIPGPSSGQASGHLAYTKKDSVEWHLQMHSVTLHPSTWLRNGVASLKNWSLKKKARAPRPEENKIGSLKGHTEPPPHASGVPEANALHERQKDKPRRAAEGLGAVQTARWYSSYPTQDSEKHCSSPVSLVEDRLGLCMKSPEEGEMSGQCSPGTLPHRRSSPSSLTVDHVCSPDSGPTVVCDVEDRHLTKDI</sequence>
<dbReference type="OrthoDB" id="9994905at2759"/>
<dbReference type="PANTHER" id="PTHR23179:SF28">
    <property type="entry name" value="RHO GTPASE-ACTIVATING PROTEIN 20"/>
    <property type="match status" value="1"/>
</dbReference>
<evidence type="ECO:0000256" key="1">
    <source>
        <dbReference type="SAM" id="MobiDB-lite"/>
    </source>
</evidence>
<gene>
    <name evidence="3" type="primary">ARHGAP20</name>
</gene>
<dbReference type="InParanoid" id="A0A340WGG8"/>
<organism evidence="2 3">
    <name type="scientific">Lipotes vexillifer</name>
    <name type="common">Yangtze river dolphin</name>
    <dbReference type="NCBI Taxonomy" id="118797"/>
    <lineage>
        <taxon>Eukaryota</taxon>
        <taxon>Metazoa</taxon>
        <taxon>Chordata</taxon>
        <taxon>Craniata</taxon>
        <taxon>Vertebrata</taxon>
        <taxon>Euteleostomi</taxon>
        <taxon>Mammalia</taxon>
        <taxon>Eutheria</taxon>
        <taxon>Laurasiatheria</taxon>
        <taxon>Artiodactyla</taxon>
        <taxon>Whippomorpha</taxon>
        <taxon>Cetacea</taxon>
        <taxon>Odontoceti</taxon>
        <taxon>Lipotidae</taxon>
        <taxon>Lipotes</taxon>
    </lineage>
</organism>
<evidence type="ECO:0000313" key="2">
    <source>
        <dbReference type="Proteomes" id="UP000265300"/>
    </source>
</evidence>
<feature type="compositionally biased region" description="Low complexity" evidence="1">
    <location>
        <begin position="454"/>
        <end position="475"/>
    </location>
</feature>
<feature type="compositionally biased region" description="Basic and acidic residues" evidence="1">
    <location>
        <begin position="549"/>
        <end position="561"/>
    </location>
</feature>
<dbReference type="KEGG" id="lve:103090798"/>
<feature type="region of interest" description="Disordered" evidence="1">
    <location>
        <begin position="398"/>
        <end position="418"/>
    </location>
</feature>
<feature type="compositionally biased region" description="Polar residues" evidence="1">
    <location>
        <begin position="144"/>
        <end position="155"/>
    </location>
</feature>
<dbReference type="CTD" id="57569"/>
<feature type="non-terminal residue" evidence="3">
    <location>
        <position position="1"/>
    </location>
</feature>
<accession>A0A340WGG8</accession>
<dbReference type="Proteomes" id="UP000265300">
    <property type="component" value="Unplaced"/>
</dbReference>
<dbReference type="AlphaFoldDB" id="A0A340WGG8"/>
<feature type="region of interest" description="Disordered" evidence="1">
    <location>
        <begin position="514"/>
        <end position="561"/>
    </location>
</feature>
<feature type="region of interest" description="Disordered" evidence="1">
    <location>
        <begin position="445"/>
        <end position="476"/>
    </location>
</feature>
<feature type="region of interest" description="Disordered" evidence="1">
    <location>
        <begin position="605"/>
        <end position="643"/>
    </location>
</feature>
<dbReference type="GeneID" id="103090798"/>
<dbReference type="RefSeq" id="XP_007448693.1">
    <property type="nucleotide sequence ID" value="XM_007448631.1"/>
</dbReference>
<feature type="region of interest" description="Disordered" evidence="1">
    <location>
        <begin position="137"/>
        <end position="168"/>
    </location>
</feature>
<reference evidence="3" key="1">
    <citation type="submission" date="2025-08" db="UniProtKB">
        <authorList>
            <consortium name="RefSeq"/>
        </authorList>
    </citation>
    <scope>IDENTIFICATION</scope>
</reference>
<evidence type="ECO:0000313" key="3">
    <source>
        <dbReference type="RefSeq" id="XP_007448693.1"/>
    </source>
</evidence>
<dbReference type="FunCoup" id="A0A340WGG8">
    <property type="interactions" value="695"/>
</dbReference>
<dbReference type="PANTHER" id="PTHR23179">
    <property type="entry name" value="T-CELL ACTIVATION RHO GTPASE ACTIVATING PROTEIN-RELATED"/>
    <property type="match status" value="1"/>
</dbReference>